<reference evidence="2" key="2">
    <citation type="journal article" date="2015" name="Fish Shellfish Immunol.">
        <title>Early steps in the European eel (Anguilla anguilla)-Vibrio vulnificus interaction in the gills: Role of the RtxA13 toxin.</title>
        <authorList>
            <person name="Callol A."/>
            <person name="Pajuelo D."/>
            <person name="Ebbesson L."/>
            <person name="Teles M."/>
            <person name="MacKenzie S."/>
            <person name="Amaro C."/>
        </authorList>
    </citation>
    <scope>NUCLEOTIDE SEQUENCE</scope>
</reference>
<evidence type="ECO:0000313" key="2">
    <source>
        <dbReference type="EMBL" id="JAH91993.1"/>
    </source>
</evidence>
<keyword evidence="1" id="KW-0472">Membrane</keyword>
<keyword evidence="1" id="KW-1133">Transmembrane helix</keyword>
<dbReference type="AlphaFoldDB" id="A0A0E9WRA3"/>
<sequence length="52" mass="6031">MHVRVFFPVSSPIFSSLLFIYYFLLVTLMLCMHCKFVLFSKTVPLTAVRSTV</sequence>
<keyword evidence="1" id="KW-0812">Transmembrane</keyword>
<feature type="transmembrane region" description="Helical" evidence="1">
    <location>
        <begin position="12"/>
        <end position="31"/>
    </location>
</feature>
<organism evidence="2">
    <name type="scientific">Anguilla anguilla</name>
    <name type="common">European freshwater eel</name>
    <name type="synonym">Muraena anguilla</name>
    <dbReference type="NCBI Taxonomy" id="7936"/>
    <lineage>
        <taxon>Eukaryota</taxon>
        <taxon>Metazoa</taxon>
        <taxon>Chordata</taxon>
        <taxon>Craniata</taxon>
        <taxon>Vertebrata</taxon>
        <taxon>Euteleostomi</taxon>
        <taxon>Actinopterygii</taxon>
        <taxon>Neopterygii</taxon>
        <taxon>Teleostei</taxon>
        <taxon>Anguilliformes</taxon>
        <taxon>Anguillidae</taxon>
        <taxon>Anguilla</taxon>
    </lineage>
</organism>
<evidence type="ECO:0000256" key="1">
    <source>
        <dbReference type="SAM" id="Phobius"/>
    </source>
</evidence>
<proteinExistence type="predicted"/>
<accession>A0A0E9WRA3</accession>
<name>A0A0E9WRA3_ANGAN</name>
<dbReference type="EMBL" id="GBXM01016584">
    <property type="protein sequence ID" value="JAH91993.1"/>
    <property type="molecule type" value="Transcribed_RNA"/>
</dbReference>
<reference evidence="2" key="1">
    <citation type="submission" date="2014-11" db="EMBL/GenBank/DDBJ databases">
        <authorList>
            <person name="Amaro Gonzalez C."/>
        </authorList>
    </citation>
    <scope>NUCLEOTIDE SEQUENCE</scope>
</reference>
<protein>
    <submittedName>
        <fullName evidence="2">Uncharacterized protein</fullName>
    </submittedName>
</protein>